<evidence type="ECO:0000256" key="4">
    <source>
        <dbReference type="PROSITE-ProRule" id="PRU00335"/>
    </source>
</evidence>
<gene>
    <name evidence="6" type="ORF">PA27867_3049</name>
</gene>
<dbReference type="SUPFAM" id="SSF46689">
    <property type="entry name" value="Homeodomain-like"/>
    <property type="match status" value="1"/>
</dbReference>
<dbReference type="KEGG" id="cart:PA27867_3049"/>
<dbReference type="SUPFAM" id="SSF48498">
    <property type="entry name" value="Tetracyclin repressor-like, C-terminal domain"/>
    <property type="match status" value="1"/>
</dbReference>
<dbReference type="PROSITE" id="PS50977">
    <property type="entry name" value="HTH_TETR_2"/>
    <property type="match status" value="1"/>
</dbReference>
<protein>
    <submittedName>
        <fullName evidence="6">TetR family transcriptional regulator</fullName>
    </submittedName>
</protein>
<dbReference type="InterPro" id="IPR001647">
    <property type="entry name" value="HTH_TetR"/>
</dbReference>
<dbReference type="AlphaFoldDB" id="A0A1B1BN74"/>
<dbReference type="RefSeq" id="WP_066597794.1">
    <property type="nucleotide sequence ID" value="NZ_CP016282.1"/>
</dbReference>
<proteinExistence type="predicted"/>
<accession>A0A1B1BN74</accession>
<sequence>MTTGVGDSPARTSYRHGDLRRALIEAGVDLAREGGPPAVVLREATRRVGVTPNAAYRHFADRQALLDAVCSSCQSLVAGAIETDQARVDTTDPVEGARLRFRAVGTGYLRFALEQPGQFQTAFSASSDLDSATSAARAGPGGLTPFQLLTQSLDDLVTVGLLPAGRRPAAEFLAWSAVHGLAELLIDGPLRALPAPVKQTLIVRVIDMVEQGL</sequence>
<evidence type="ECO:0000256" key="1">
    <source>
        <dbReference type="ARBA" id="ARBA00023015"/>
    </source>
</evidence>
<dbReference type="STRING" id="670052.PA27867_3049"/>
<dbReference type="Pfam" id="PF00440">
    <property type="entry name" value="TetR_N"/>
    <property type="match status" value="1"/>
</dbReference>
<dbReference type="InterPro" id="IPR009057">
    <property type="entry name" value="Homeodomain-like_sf"/>
</dbReference>
<dbReference type="GO" id="GO:0003677">
    <property type="term" value="F:DNA binding"/>
    <property type="evidence" value="ECO:0007669"/>
    <property type="project" value="UniProtKB-UniRule"/>
</dbReference>
<dbReference type="Gene3D" id="1.10.357.10">
    <property type="entry name" value="Tetracycline Repressor, domain 2"/>
    <property type="match status" value="1"/>
</dbReference>
<keyword evidence="3" id="KW-0804">Transcription</keyword>
<evidence type="ECO:0000256" key="3">
    <source>
        <dbReference type="ARBA" id="ARBA00023163"/>
    </source>
</evidence>
<evidence type="ECO:0000259" key="5">
    <source>
        <dbReference type="PROSITE" id="PS50977"/>
    </source>
</evidence>
<dbReference type="Proteomes" id="UP000092582">
    <property type="component" value="Chromosome 1"/>
</dbReference>
<dbReference type="EMBL" id="CP016282">
    <property type="protein sequence ID" value="ANP73985.1"/>
    <property type="molecule type" value="Genomic_DNA"/>
</dbReference>
<keyword evidence="2 4" id="KW-0238">DNA-binding</keyword>
<keyword evidence="7" id="KW-1185">Reference proteome</keyword>
<reference evidence="6 7" key="1">
    <citation type="submission" date="2016-06" db="EMBL/GenBank/DDBJ databases">
        <title>Genome sequencing of Cryobacterium arcticum PAMC 27867.</title>
        <authorList>
            <person name="Lee J."/>
            <person name="Kim O.-S."/>
        </authorList>
    </citation>
    <scope>NUCLEOTIDE SEQUENCE [LARGE SCALE GENOMIC DNA]</scope>
    <source>
        <strain evidence="6 7">PAMC 27867</strain>
    </source>
</reference>
<dbReference type="OrthoDB" id="3173376at2"/>
<dbReference type="PATRIC" id="fig|670052.7.peg.3134"/>
<dbReference type="InterPro" id="IPR025996">
    <property type="entry name" value="MT1864/Rv1816-like_C"/>
</dbReference>
<feature type="DNA-binding region" description="H-T-H motif" evidence="4">
    <location>
        <begin position="40"/>
        <end position="59"/>
    </location>
</feature>
<evidence type="ECO:0000313" key="7">
    <source>
        <dbReference type="Proteomes" id="UP000092582"/>
    </source>
</evidence>
<evidence type="ECO:0000256" key="2">
    <source>
        <dbReference type="ARBA" id="ARBA00023125"/>
    </source>
</evidence>
<feature type="domain" description="HTH tetR-type" evidence="5">
    <location>
        <begin position="17"/>
        <end position="77"/>
    </location>
</feature>
<keyword evidence="1" id="KW-0805">Transcription regulation</keyword>
<dbReference type="Pfam" id="PF13305">
    <property type="entry name" value="TetR_C_33"/>
    <property type="match status" value="1"/>
</dbReference>
<organism evidence="6 7">
    <name type="scientific">Cryobacterium arcticum</name>
    <dbReference type="NCBI Taxonomy" id="670052"/>
    <lineage>
        <taxon>Bacteria</taxon>
        <taxon>Bacillati</taxon>
        <taxon>Actinomycetota</taxon>
        <taxon>Actinomycetes</taxon>
        <taxon>Micrococcales</taxon>
        <taxon>Microbacteriaceae</taxon>
        <taxon>Cryobacterium</taxon>
    </lineage>
</organism>
<dbReference type="InterPro" id="IPR036271">
    <property type="entry name" value="Tet_transcr_reg_TetR-rel_C_sf"/>
</dbReference>
<name>A0A1B1BN74_9MICO</name>
<evidence type="ECO:0000313" key="6">
    <source>
        <dbReference type="EMBL" id="ANP73985.1"/>
    </source>
</evidence>